<keyword evidence="4" id="KW-1185">Reference proteome</keyword>
<dbReference type="Proteomes" id="UP000691718">
    <property type="component" value="Unassembled WGS sequence"/>
</dbReference>
<dbReference type="AlphaFoldDB" id="A0A8S3XYH6"/>
<comment type="caution">
    <text evidence="3">The sequence shown here is derived from an EMBL/GenBank/DDBJ whole genome shotgun (WGS) entry which is preliminary data.</text>
</comment>
<accession>A0A8S3XYH6</accession>
<gene>
    <name evidence="3" type="ORF">PAPOLLO_LOCUS22091</name>
</gene>
<dbReference type="SMART" id="SM00217">
    <property type="entry name" value="WAP"/>
    <property type="match status" value="1"/>
</dbReference>
<keyword evidence="1" id="KW-0732">Signal</keyword>
<evidence type="ECO:0000259" key="2">
    <source>
        <dbReference type="PROSITE" id="PS51390"/>
    </source>
</evidence>
<proteinExistence type="predicted"/>
<feature type="domain" description="WAP" evidence="2">
    <location>
        <begin position="68"/>
        <end position="115"/>
    </location>
</feature>
<evidence type="ECO:0000256" key="1">
    <source>
        <dbReference type="SAM" id="SignalP"/>
    </source>
</evidence>
<dbReference type="EMBL" id="CAJQZP010001359">
    <property type="protein sequence ID" value="CAG5041297.1"/>
    <property type="molecule type" value="Genomic_DNA"/>
</dbReference>
<name>A0A8S3XYH6_PARAO</name>
<evidence type="ECO:0000313" key="3">
    <source>
        <dbReference type="EMBL" id="CAG5041297.1"/>
    </source>
</evidence>
<dbReference type="OrthoDB" id="6060011at2759"/>
<evidence type="ECO:0000313" key="4">
    <source>
        <dbReference type="Proteomes" id="UP000691718"/>
    </source>
</evidence>
<dbReference type="GO" id="GO:0030414">
    <property type="term" value="F:peptidase inhibitor activity"/>
    <property type="evidence" value="ECO:0007669"/>
    <property type="project" value="InterPro"/>
</dbReference>
<feature type="chain" id="PRO_5035764978" evidence="1">
    <location>
        <begin position="18"/>
        <end position="123"/>
    </location>
</feature>
<dbReference type="GO" id="GO:0005576">
    <property type="term" value="C:extracellular region"/>
    <property type="evidence" value="ECO:0007669"/>
    <property type="project" value="InterPro"/>
</dbReference>
<sequence length="123" mass="13462">MFRFYLVCFLSITVALCQDGSCPPTLPVDVCNAECGPQRPCSSSQLCCPTTCGGSLCVDPMTRRHFVNYIKQGSCPEDPKGPWLCTHTCTTDSDCLRALKCCPNRCGVLTCQMPRLQNANKTT</sequence>
<dbReference type="InterPro" id="IPR036645">
    <property type="entry name" value="Elafin-like_sf"/>
</dbReference>
<dbReference type="Gene3D" id="4.10.75.10">
    <property type="entry name" value="Elafin-like"/>
    <property type="match status" value="1"/>
</dbReference>
<feature type="signal peptide" evidence="1">
    <location>
        <begin position="1"/>
        <end position="17"/>
    </location>
</feature>
<reference evidence="3" key="1">
    <citation type="submission" date="2021-04" db="EMBL/GenBank/DDBJ databases">
        <authorList>
            <person name="Tunstrom K."/>
        </authorList>
    </citation>
    <scope>NUCLEOTIDE SEQUENCE</scope>
</reference>
<dbReference type="Pfam" id="PF00095">
    <property type="entry name" value="WAP"/>
    <property type="match status" value="1"/>
</dbReference>
<dbReference type="PROSITE" id="PS51390">
    <property type="entry name" value="WAP"/>
    <property type="match status" value="1"/>
</dbReference>
<organism evidence="3 4">
    <name type="scientific">Parnassius apollo</name>
    <name type="common">Apollo butterfly</name>
    <name type="synonym">Papilio apollo</name>
    <dbReference type="NCBI Taxonomy" id="110799"/>
    <lineage>
        <taxon>Eukaryota</taxon>
        <taxon>Metazoa</taxon>
        <taxon>Ecdysozoa</taxon>
        <taxon>Arthropoda</taxon>
        <taxon>Hexapoda</taxon>
        <taxon>Insecta</taxon>
        <taxon>Pterygota</taxon>
        <taxon>Neoptera</taxon>
        <taxon>Endopterygota</taxon>
        <taxon>Lepidoptera</taxon>
        <taxon>Glossata</taxon>
        <taxon>Ditrysia</taxon>
        <taxon>Papilionoidea</taxon>
        <taxon>Papilionidae</taxon>
        <taxon>Parnassiinae</taxon>
        <taxon>Parnassini</taxon>
        <taxon>Parnassius</taxon>
        <taxon>Parnassius</taxon>
    </lineage>
</organism>
<dbReference type="InterPro" id="IPR008197">
    <property type="entry name" value="WAP_dom"/>
</dbReference>
<protein>
    <submittedName>
        <fullName evidence="3">(apollo) hypothetical protein</fullName>
    </submittedName>
</protein>